<accession>A0ABS3U9Z6</accession>
<organism evidence="2 3">
    <name type="scientific">Glycomyces niveus</name>
    <dbReference type="NCBI Taxonomy" id="2820287"/>
    <lineage>
        <taxon>Bacteria</taxon>
        <taxon>Bacillati</taxon>
        <taxon>Actinomycetota</taxon>
        <taxon>Actinomycetes</taxon>
        <taxon>Glycomycetales</taxon>
        <taxon>Glycomycetaceae</taxon>
        <taxon>Glycomyces</taxon>
    </lineage>
</organism>
<dbReference type="RefSeq" id="WP_208499263.1">
    <property type="nucleotide sequence ID" value="NZ_JAGFNP010000016.1"/>
</dbReference>
<evidence type="ECO:0000256" key="1">
    <source>
        <dbReference type="SAM" id="MobiDB-lite"/>
    </source>
</evidence>
<keyword evidence="3" id="KW-1185">Reference proteome</keyword>
<reference evidence="2 3" key="1">
    <citation type="submission" date="2021-03" db="EMBL/GenBank/DDBJ databases">
        <title>Glycomyces sp. nov., a novel actinomycete isolated from soil.</title>
        <authorList>
            <person name="Yang X."/>
            <person name="Xu X."/>
        </authorList>
    </citation>
    <scope>NUCLEOTIDE SEQUENCE [LARGE SCALE GENOMIC DNA]</scope>
    <source>
        <strain evidence="2 3">NEAU-S30</strain>
    </source>
</reference>
<sequence length="336" mass="36111">MSDHGMQDFSDSPQQGEFGVDSNGNVADPGNAALNVLDHQRLVNSPFKMATSVFENRETFKGGIDQMRSDLRGGEGRGSFMDRAKGLHADLKLDWNTINDKTRNVDLEAERQKGKYESFLHKSKGAIGIDPLKWLAGTIVDFLVQTFQPLEDLLGVVTGNEARMNVSANMWQEVGNAMPPIADHMNTVVDGELSQWQGQAGSAARARVMELGLMVDVMGHLAGGMEMVLHMMAGLAKALRAYVQGKIADGVVWVIKTIAPQLALSAATLGAAAPVCIAMTVAKIAGLVLDAIQMIQGAIQMFQGLGALLTLIQDVFAIFQPYVAELVQVPKPGLPI</sequence>
<gene>
    <name evidence="2" type="ORF">J5V16_22430</name>
</gene>
<protein>
    <submittedName>
        <fullName evidence="2">Uncharacterized protein</fullName>
    </submittedName>
</protein>
<proteinExistence type="predicted"/>
<name>A0ABS3U9Z6_9ACTN</name>
<feature type="region of interest" description="Disordered" evidence="1">
    <location>
        <begin position="1"/>
        <end position="26"/>
    </location>
</feature>
<evidence type="ECO:0000313" key="2">
    <source>
        <dbReference type="EMBL" id="MBO3735590.1"/>
    </source>
</evidence>
<dbReference type="EMBL" id="JAGFNP010000016">
    <property type="protein sequence ID" value="MBO3735590.1"/>
    <property type="molecule type" value="Genomic_DNA"/>
</dbReference>
<comment type="caution">
    <text evidence="2">The sequence shown here is derived from an EMBL/GenBank/DDBJ whole genome shotgun (WGS) entry which is preliminary data.</text>
</comment>
<evidence type="ECO:0000313" key="3">
    <source>
        <dbReference type="Proteomes" id="UP000681341"/>
    </source>
</evidence>
<dbReference type="Proteomes" id="UP000681341">
    <property type="component" value="Unassembled WGS sequence"/>
</dbReference>